<evidence type="ECO:0000256" key="1">
    <source>
        <dbReference type="SAM" id="MobiDB-lite"/>
    </source>
</evidence>
<dbReference type="Proteomes" id="UP000694856">
    <property type="component" value="Chromosome 16"/>
</dbReference>
<name>A0A8B8UIP6_CAMFR</name>
<evidence type="ECO:0000313" key="3">
    <source>
        <dbReference type="RefSeq" id="XP_032354258.1"/>
    </source>
</evidence>
<keyword evidence="2" id="KW-1185">Reference proteome</keyword>
<feature type="region of interest" description="Disordered" evidence="1">
    <location>
        <begin position="1"/>
        <end position="145"/>
    </location>
</feature>
<dbReference type="RefSeq" id="XP_032354258.1">
    <property type="nucleotide sequence ID" value="XM_032498367.1"/>
</dbReference>
<gene>
    <name evidence="3" type="primary">LOC116669264</name>
</gene>
<reference evidence="3" key="1">
    <citation type="submission" date="2025-08" db="UniProtKB">
        <authorList>
            <consortium name="RefSeq"/>
        </authorList>
    </citation>
    <scope>IDENTIFICATION</scope>
    <source>
        <tissue evidence="3">Ear skin</tissue>
    </source>
</reference>
<evidence type="ECO:0000313" key="2">
    <source>
        <dbReference type="Proteomes" id="UP000694856"/>
    </source>
</evidence>
<feature type="compositionally biased region" description="Low complexity" evidence="1">
    <location>
        <begin position="98"/>
        <end position="108"/>
    </location>
</feature>
<feature type="compositionally biased region" description="Basic and acidic residues" evidence="1">
    <location>
        <begin position="135"/>
        <end position="145"/>
    </location>
</feature>
<feature type="region of interest" description="Disordered" evidence="1">
    <location>
        <begin position="167"/>
        <end position="186"/>
    </location>
</feature>
<accession>A0A8B8UIP6</accession>
<dbReference type="AlphaFoldDB" id="A0A8B8UIP6"/>
<proteinExistence type="predicted"/>
<protein>
    <submittedName>
        <fullName evidence="3">Translation initiation factor IF-2-like isoform X3</fullName>
    </submittedName>
</protein>
<sequence length="243" mass="26403">MTGQRAPRPLPLPRPPPRRPRPRLPAPEQESAAGRPDPPKGPEAGGTRVPGPWGRTPSRKLPQVQSIDTAPRGEGAPSFSRAQRPGSSGRRPSLASDPAPGRGAARAPALRREAAGAGKRGQWAGESGGASCRGPGEEPRWREPDNECVRKRKWTWMWRGAHTVPFQAPRLPSPRSKRQTEKSIEESFGKRSGQWWRRTLISASSCIRTSGSLSIFPAQQALAIQAPTALHLPPAGPWEIFSF</sequence>
<dbReference type="GeneID" id="116669264"/>
<organism evidence="2 3">
    <name type="scientific">Camelus ferus</name>
    <name type="common">Wild bactrian camel</name>
    <name type="synonym">Camelus bactrianus ferus</name>
    <dbReference type="NCBI Taxonomy" id="419612"/>
    <lineage>
        <taxon>Eukaryota</taxon>
        <taxon>Metazoa</taxon>
        <taxon>Chordata</taxon>
        <taxon>Craniata</taxon>
        <taxon>Vertebrata</taxon>
        <taxon>Euteleostomi</taxon>
        <taxon>Mammalia</taxon>
        <taxon>Eutheria</taxon>
        <taxon>Laurasiatheria</taxon>
        <taxon>Artiodactyla</taxon>
        <taxon>Tylopoda</taxon>
        <taxon>Camelidae</taxon>
        <taxon>Camelus</taxon>
    </lineage>
</organism>